<comment type="caution">
    <text evidence="2">The sequence shown here is derived from an EMBL/GenBank/DDBJ whole genome shotgun (WGS) entry which is preliminary data.</text>
</comment>
<evidence type="ECO:0000256" key="1">
    <source>
        <dbReference type="SAM" id="MobiDB-lite"/>
    </source>
</evidence>
<protein>
    <submittedName>
        <fullName evidence="2">Uncharacterized protein</fullName>
    </submittedName>
</protein>
<organism evidence="2 3">
    <name type="scientific">Elliptochloris bilobata</name>
    <dbReference type="NCBI Taxonomy" id="381761"/>
    <lineage>
        <taxon>Eukaryota</taxon>
        <taxon>Viridiplantae</taxon>
        <taxon>Chlorophyta</taxon>
        <taxon>core chlorophytes</taxon>
        <taxon>Trebouxiophyceae</taxon>
        <taxon>Trebouxiophyceae incertae sedis</taxon>
        <taxon>Elliptochloris clade</taxon>
        <taxon>Elliptochloris</taxon>
    </lineage>
</organism>
<proteinExistence type="predicted"/>
<evidence type="ECO:0000313" key="2">
    <source>
        <dbReference type="EMBL" id="KAK9843513.1"/>
    </source>
</evidence>
<dbReference type="EMBL" id="JALJOU010000006">
    <property type="protein sequence ID" value="KAK9843513.1"/>
    <property type="molecule type" value="Genomic_DNA"/>
</dbReference>
<name>A0AAW1SDN1_9CHLO</name>
<feature type="region of interest" description="Disordered" evidence="1">
    <location>
        <begin position="1"/>
        <end position="21"/>
    </location>
</feature>
<sequence>MALADSSSSEEPASSSKSRSGELMTMLHNARDMGALESLVTRRQSELDRGHIVMALRRLATLQCSGKGLDTADSRTVGSALSALDVPPGVPLLAALDAELSARLAAGTSMLRSIGCVLTAFCRHGWQPTAACQKLVAAWVLETRDRPARPMGDALAQKELDEIWSIMHAWVVYAAAGPDTPASRTLPEVLAALGDLAEARGSDRSRLMAAARYELMNHRGPMSTLDSISAAYAGTGAIWDGMNTATALARLAVLRRQVYQAASDKDRMRLPAWPVVQQLVALLPSQLPDCEPAALGAAAMGLATFPRHADIALRALVQIVGSAPSQLGAFGHEPVARAAQALLALHSLRAEPAPAEAAAAAAKIAAIAPRLARDQAHTLGKYAKVLRAAAAAEEPGAGETLGAGAAELPIQQHASAQAAKKEPQDGLLWDL</sequence>
<evidence type="ECO:0000313" key="3">
    <source>
        <dbReference type="Proteomes" id="UP001445335"/>
    </source>
</evidence>
<dbReference type="Proteomes" id="UP001445335">
    <property type="component" value="Unassembled WGS sequence"/>
</dbReference>
<keyword evidence="3" id="KW-1185">Reference proteome</keyword>
<reference evidence="2 3" key="1">
    <citation type="journal article" date="2024" name="Nat. Commun.">
        <title>Phylogenomics reveals the evolutionary origins of lichenization in chlorophyte algae.</title>
        <authorList>
            <person name="Puginier C."/>
            <person name="Libourel C."/>
            <person name="Otte J."/>
            <person name="Skaloud P."/>
            <person name="Haon M."/>
            <person name="Grisel S."/>
            <person name="Petersen M."/>
            <person name="Berrin J.G."/>
            <person name="Delaux P.M."/>
            <person name="Dal Grande F."/>
            <person name="Keller J."/>
        </authorList>
    </citation>
    <scope>NUCLEOTIDE SEQUENCE [LARGE SCALE GENOMIC DNA]</scope>
    <source>
        <strain evidence="2 3">SAG 245.80</strain>
    </source>
</reference>
<accession>A0AAW1SDN1</accession>
<gene>
    <name evidence="2" type="ORF">WJX81_006847</name>
</gene>
<dbReference type="AlphaFoldDB" id="A0AAW1SDN1"/>